<keyword evidence="4 5" id="KW-1133">Transmembrane helix</keyword>
<keyword evidence="2 5" id="KW-0812">Transmembrane</keyword>
<proteinExistence type="predicted"/>
<comment type="caution">
    <text evidence="7">The sequence shown here is derived from an EMBL/GenBank/DDBJ whole genome shotgun (WGS) entry which is preliminary data.</text>
</comment>
<reference evidence="7 8" key="1">
    <citation type="submission" date="2020-04" db="EMBL/GenBank/DDBJ databases">
        <authorList>
            <person name="Alioto T."/>
            <person name="Alioto T."/>
            <person name="Gomez Garrido J."/>
        </authorList>
    </citation>
    <scope>NUCLEOTIDE SEQUENCE [LARGE SCALE GENOMIC DNA]</scope>
</reference>
<feature type="transmembrane region" description="Helical" evidence="5">
    <location>
        <begin position="289"/>
        <end position="308"/>
    </location>
</feature>
<evidence type="ECO:0000256" key="5">
    <source>
        <dbReference type="SAM" id="Phobius"/>
    </source>
</evidence>
<feature type="chain" id="PRO_5035874704" evidence="6">
    <location>
        <begin position="21"/>
        <end position="319"/>
    </location>
</feature>
<evidence type="ECO:0000256" key="1">
    <source>
        <dbReference type="ARBA" id="ARBA00004479"/>
    </source>
</evidence>
<dbReference type="EMBL" id="CADEPI010000066">
    <property type="protein sequence ID" value="CAB3371815.1"/>
    <property type="molecule type" value="Genomic_DNA"/>
</dbReference>
<keyword evidence="8" id="KW-1185">Reference proteome</keyword>
<evidence type="ECO:0000313" key="8">
    <source>
        <dbReference type="Proteomes" id="UP000494165"/>
    </source>
</evidence>
<evidence type="ECO:0000313" key="7">
    <source>
        <dbReference type="EMBL" id="CAB3371815.1"/>
    </source>
</evidence>
<name>A0A8S1D1V0_9INSE</name>
<keyword evidence="3 6" id="KW-0732">Signal</keyword>
<dbReference type="GO" id="GO:0016020">
    <property type="term" value="C:membrane"/>
    <property type="evidence" value="ECO:0007669"/>
    <property type="project" value="UniProtKB-SubCell"/>
</dbReference>
<comment type="subcellular location">
    <subcellularLocation>
        <location evidence="1">Membrane</location>
        <topology evidence="1">Single-pass type I membrane protein</topology>
    </subcellularLocation>
</comment>
<evidence type="ECO:0000256" key="3">
    <source>
        <dbReference type="ARBA" id="ARBA00022729"/>
    </source>
</evidence>
<sequence length="319" mass="36752">MAHLRYLLMVFTTTVALVSSIPTIIQTNNLREDRAHNLETHISTLETDKFLATRYFIQQSDKLANDLWVDMENNKSAVYMPKFSEISKIVQLPYDFKIFGLNIREVKVMRKGGIRSANPNLQWSAIPLRIKTFDEFAPCPIRYRFDDVSFTIQWEYGYHNCQKGTELSVQLKIHNDIANNFGVSYKYKVPGTNDTFILGPQLTVNETVIRNNTVIVVYTLPLCSNFQDSRSCLVDARNASLSCFWCPKIGICSSTEDFLKNVWKDNDCGNDNNYLAQVKRQETYFRESIIFVVAVVFFGLGATIYINYDDRLRANIDSM</sequence>
<dbReference type="AlphaFoldDB" id="A0A8S1D1V0"/>
<evidence type="ECO:0000256" key="2">
    <source>
        <dbReference type="ARBA" id="ARBA00022692"/>
    </source>
</evidence>
<keyword evidence="5" id="KW-0472">Membrane</keyword>
<dbReference type="PANTHER" id="PTHR13055">
    <property type="entry name" value="TUMOR ENDOTHELIAL MARKER 7 RELATED"/>
    <property type="match status" value="1"/>
</dbReference>
<dbReference type="Proteomes" id="UP000494165">
    <property type="component" value="Unassembled WGS sequence"/>
</dbReference>
<accession>A0A8S1D1V0</accession>
<evidence type="ECO:0000256" key="4">
    <source>
        <dbReference type="ARBA" id="ARBA00022989"/>
    </source>
</evidence>
<dbReference type="InterPro" id="IPR031152">
    <property type="entry name" value="PLXDC"/>
</dbReference>
<gene>
    <name evidence="7" type="ORF">CLODIP_2_CD00442</name>
</gene>
<organism evidence="7 8">
    <name type="scientific">Cloeon dipterum</name>
    <dbReference type="NCBI Taxonomy" id="197152"/>
    <lineage>
        <taxon>Eukaryota</taxon>
        <taxon>Metazoa</taxon>
        <taxon>Ecdysozoa</taxon>
        <taxon>Arthropoda</taxon>
        <taxon>Hexapoda</taxon>
        <taxon>Insecta</taxon>
        <taxon>Pterygota</taxon>
        <taxon>Palaeoptera</taxon>
        <taxon>Ephemeroptera</taxon>
        <taxon>Pisciforma</taxon>
        <taxon>Baetidae</taxon>
        <taxon>Cloeon</taxon>
    </lineage>
</organism>
<feature type="signal peptide" evidence="6">
    <location>
        <begin position="1"/>
        <end position="20"/>
    </location>
</feature>
<evidence type="ECO:0000256" key="6">
    <source>
        <dbReference type="SAM" id="SignalP"/>
    </source>
</evidence>
<protein>
    <submittedName>
        <fullName evidence="7">Uncharacterized protein</fullName>
    </submittedName>
</protein>
<dbReference type="PANTHER" id="PTHR13055:SF12">
    <property type="entry name" value="LD40707P"/>
    <property type="match status" value="1"/>
</dbReference>